<comment type="caution">
    <text evidence="2">The sequence shown here is derived from an EMBL/GenBank/DDBJ whole genome shotgun (WGS) entry which is preliminary data.</text>
</comment>
<accession>A0A9N9KK80</accession>
<protein>
    <recommendedName>
        <fullName evidence="4">HbrB-like protein</fullName>
    </recommendedName>
</protein>
<feature type="compositionally biased region" description="Basic and acidic residues" evidence="1">
    <location>
        <begin position="259"/>
        <end position="278"/>
    </location>
</feature>
<feature type="compositionally biased region" description="Low complexity" evidence="1">
    <location>
        <begin position="185"/>
        <end position="201"/>
    </location>
</feature>
<dbReference type="EMBL" id="CAJVRL010000002">
    <property type="protein sequence ID" value="CAG8949165.1"/>
    <property type="molecule type" value="Genomic_DNA"/>
</dbReference>
<feature type="region of interest" description="Disordered" evidence="1">
    <location>
        <begin position="1"/>
        <end position="133"/>
    </location>
</feature>
<feature type="region of interest" description="Disordered" evidence="1">
    <location>
        <begin position="336"/>
        <end position="449"/>
    </location>
</feature>
<feature type="region of interest" description="Disordered" evidence="1">
    <location>
        <begin position="158"/>
        <end position="319"/>
    </location>
</feature>
<sequence>MSQPPAIPPRGVRTPGSFSPAVGTPSQAQLPFSSNTSSRPPLRRVDSSSSDDSESVSNSRTKNGPMPPPPRPPYATSHSNSSTGSLQNFSRPNLPTQTRSDLPLRNASPAVGTSKKSGEFVRGHSRKQGSFEPYLPTAAASKLSNMANANSGLSASQIAAQAAMQHTHSRQRSQTVPSQYNNGDSGSSTSGSRRPSRAGGPTSPPLLSLTEASGPRDNGFGGQVYHNGLLAGGHQSAAQTAANVVFPKSSASSPGLPLSEHDQLRTQPDKPITKESKSKVKLFSRPGKIGISKDKEASRGALPSPSKMASYTLQSLQRGNFSTNSLTDSMSSAASMYSMANSSSTTIRGPEPPSNEKEKEKHKHHFLSRQKHKLSSKDEHHLPLSSAASNSRPADPNAPSSLYNFNLPPSPGPSTTSFAKSMSGLDLRHGGRALREKKKEEKSDALRESELSYQNNNEWLGPSSLGSAVGSGASVYAGSVYGGEAQELGKYGLNGMTSDDAWPYLRAKLLVIFEGEDLRLPVEDFNRLVTIHLQRCIQKRTPNLVVDDLRDLLATGFSSLNQTLRRIPDEQLIPHLVEMWLFTFTSILPYIQAVFLPLDLEFSGHGLLMSPEAARDFWGALPLSSSNGSVPASQALEVRRIVLTAYRDIVILHRFDTLKTIFSRLSLDSISLALPPTDNSLLSTSPDSFGRPSTAMSLDPSYGSYNSQTTTLLGGSSGDGSGNRSRAISNVSHTSDSAAGLGINTIPPPQRPFTPSSTHPIHRQREKSVEDSSKQVTETVGRMLQCMSVLTSVGVGAGGEEGSQRKMEELTRGLKLNWLGRGRMGRDRRGLVGARVTGTMAGRAVPPV</sequence>
<gene>
    <name evidence="2" type="ORF">HYFRA_00004787</name>
</gene>
<feature type="compositionally biased region" description="Polar residues" evidence="1">
    <location>
        <begin position="172"/>
        <end position="184"/>
    </location>
</feature>
<dbReference type="GO" id="GO:0031932">
    <property type="term" value="C:TORC2 complex"/>
    <property type="evidence" value="ECO:0007669"/>
    <property type="project" value="TreeGrafter"/>
</dbReference>
<dbReference type="AlphaFoldDB" id="A0A9N9KK80"/>
<feature type="compositionally biased region" description="Polar residues" evidence="1">
    <location>
        <begin position="76"/>
        <end position="100"/>
    </location>
</feature>
<reference evidence="2" key="1">
    <citation type="submission" date="2021-07" db="EMBL/GenBank/DDBJ databases">
        <authorList>
            <person name="Durling M."/>
        </authorList>
    </citation>
    <scope>NUCLEOTIDE SEQUENCE</scope>
</reference>
<feature type="compositionally biased region" description="Basic and acidic residues" evidence="1">
    <location>
        <begin position="426"/>
        <end position="449"/>
    </location>
</feature>
<dbReference type="PANTHER" id="PTHR32428">
    <property type="entry name" value="TARGET OF RAPAMYCIN COMPLEX 2 SUBUNIT BIT61-RELATED"/>
    <property type="match status" value="1"/>
</dbReference>
<dbReference type="PANTHER" id="PTHR32428:SF2">
    <property type="entry name" value="TARGET OF RAPAMYCIN COMPLEX 2 SUBUNIT BIT61-RELATED"/>
    <property type="match status" value="1"/>
</dbReference>
<feature type="compositionally biased region" description="Polar residues" evidence="1">
    <location>
        <begin position="386"/>
        <end position="404"/>
    </location>
</feature>
<keyword evidence="3" id="KW-1185">Reference proteome</keyword>
<feature type="compositionally biased region" description="Polar residues" evidence="1">
    <location>
        <begin position="307"/>
        <end position="319"/>
    </location>
</feature>
<evidence type="ECO:0000313" key="3">
    <source>
        <dbReference type="Proteomes" id="UP000696280"/>
    </source>
</evidence>
<dbReference type="Proteomes" id="UP000696280">
    <property type="component" value="Unassembled WGS sequence"/>
</dbReference>
<organism evidence="2 3">
    <name type="scientific">Hymenoscyphus fraxineus</name>
    <dbReference type="NCBI Taxonomy" id="746836"/>
    <lineage>
        <taxon>Eukaryota</taxon>
        <taxon>Fungi</taxon>
        <taxon>Dikarya</taxon>
        <taxon>Ascomycota</taxon>
        <taxon>Pezizomycotina</taxon>
        <taxon>Leotiomycetes</taxon>
        <taxon>Helotiales</taxon>
        <taxon>Helotiaceae</taxon>
        <taxon>Hymenoscyphus</taxon>
    </lineage>
</organism>
<proteinExistence type="predicted"/>
<dbReference type="GO" id="GO:0038203">
    <property type="term" value="P:TORC2 signaling"/>
    <property type="evidence" value="ECO:0007669"/>
    <property type="project" value="TreeGrafter"/>
</dbReference>
<dbReference type="Pfam" id="PF08539">
    <property type="entry name" value="HbrB"/>
    <property type="match status" value="1"/>
</dbReference>
<evidence type="ECO:0008006" key="4">
    <source>
        <dbReference type="Google" id="ProtNLM"/>
    </source>
</evidence>
<evidence type="ECO:0000313" key="2">
    <source>
        <dbReference type="EMBL" id="CAG8949165.1"/>
    </source>
</evidence>
<feature type="compositionally biased region" description="Polar residues" evidence="1">
    <location>
        <begin position="24"/>
        <end position="36"/>
    </location>
</feature>
<feature type="compositionally biased region" description="Basic residues" evidence="1">
    <location>
        <begin position="360"/>
        <end position="374"/>
    </location>
</feature>
<evidence type="ECO:0000256" key="1">
    <source>
        <dbReference type="SAM" id="MobiDB-lite"/>
    </source>
</evidence>
<feature type="region of interest" description="Disordered" evidence="1">
    <location>
        <begin position="683"/>
        <end position="775"/>
    </location>
</feature>
<name>A0A9N9KK80_9HELO</name>
<dbReference type="InterPro" id="IPR013745">
    <property type="entry name" value="Bit61/PRR5"/>
</dbReference>
<feature type="compositionally biased region" description="Polar residues" evidence="1">
    <location>
        <begin position="723"/>
        <end position="737"/>
    </location>
</feature>
<dbReference type="OrthoDB" id="2290221at2759"/>